<evidence type="ECO:0000256" key="2">
    <source>
        <dbReference type="ARBA" id="ARBA00023125"/>
    </source>
</evidence>
<dbReference type="InterPro" id="IPR020449">
    <property type="entry name" value="Tscrpt_reg_AraC-type_HTH"/>
</dbReference>
<evidence type="ECO:0000259" key="4">
    <source>
        <dbReference type="PROSITE" id="PS01124"/>
    </source>
</evidence>
<dbReference type="SUPFAM" id="SSF46689">
    <property type="entry name" value="Homeodomain-like"/>
    <property type="match status" value="1"/>
</dbReference>
<dbReference type="InterPro" id="IPR018060">
    <property type="entry name" value="HTH_AraC"/>
</dbReference>
<dbReference type="PANTHER" id="PTHR46796:SF6">
    <property type="entry name" value="ARAC SUBFAMILY"/>
    <property type="match status" value="1"/>
</dbReference>
<dbReference type="PROSITE" id="PS01124">
    <property type="entry name" value="HTH_ARAC_FAMILY_2"/>
    <property type="match status" value="1"/>
</dbReference>
<evidence type="ECO:0000256" key="3">
    <source>
        <dbReference type="ARBA" id="ARBA00023163"/>
    </source>
</evidence>
<dbReference type="Proteomes" id="UP000193570">
    <property type="component" value="Unassembled WGS sequence"/>
</dbReference>
<dbReference type="GO" id="GO:0043565">
    <property type="term" value="F:sequence-specific DNA binding"/>
    <property type="evidence" value="ECO:0007669"/>
    <property type="project" value="InterPro"/>
</dbReference>
<keyword evidence="1" id="KW-0805">Transcription regulation</keyword>
<organism evidence="5 6">
    <name type="scientific">Roseivivax jejudonensis</name>
    <dbReference type="NCBI Taxonomy" id="1529041"/>
    <lineage>
        <taxon>Bacteria</taxon>
        <taxon>Pseudomonadati</taxon>
        <taxon>Pseudomonadota</taxon>
        <taxon>Alphaproteobacteria</taxon>
        <taxon>Rhodobacterales</taxon>
        <taxon>Roseobacteraceae</taxon>
        <taxon>Roseivivax</taxon>
    </lineage>
</organism>
<dbReference type="PANTHER" id="PTHR46796">
    <property type="entry name" value="HTH-TYPE TRANSCRIPTIONAL ACTIVATOR RHAS-RELATED"/>
    <property type="match status" value="1"/>
</dbReference>
<feature type="domain" description="HTH araC/xylS-type" evidence="4">
    <location>
        <begin position="216"/>
        <end position="315"/>
    </location>
</feature>
<name>A0A1X7A6Q2_9RHOB</name>
<protein>
    <submittedName>
        <fullName evidence="5">Transcriptional activator NphR</fullName>
    </submittedName>
</protein>
<dbReference type="Pfam" id="PF12833">
    <property type="entry name" value="HTH_18"/>
    <property type="match status" value="1"/>
</dbReference>
<dbReference type="PRINTS" id="PR00032">
    <property type="entry name" value="HTHARAC"/>
</dbReference>
<dbReference type="InterPro" id="IPR035418">
    <property type="entry name" value="AraC-bd_2"/>
</dbReference>
<gene>
    <name evidence="5" type="primary">nphR_2</name>
    <name evidence="5" type="ORF">ROJ8625_03735</name>
</gene>
<keyword evidence="6" id="KW-1185">Reference proteome</keyword>
<evidence type="ECO:0000313" key="5">
    <source>
        <dbReference type="EMBL" id="SLN71645.1"/>
    </source>
</evidence>
<evidence type="ECO:0000313" key="6">
    <source>
        <dbReference type="Proteomes" id="UP000193570"/>
    </source>
</evidence>
<accession>A0A1X7A6Q2</accession>
<keyword evidence="2" id="KW-0238">DNA-binding</keyword>
<dbReference type="GO" id="GO:0003700">
    <property type="term" value="F:DNA-binding transcription factor activity"/>
    <property type="evidence" value="ECO:0007669"/>
    <property type="project" value="InterPro"/>
</dbReference>
<dbReference type="RefSeq" id="WP_085793405.1">
    <property type="nucleotide sequence ID" value="NZ_FWFK01000008.1"/>
</dbReference>
<dbReference type="SMART" id="SM00342">
    <property type="entry name" value="HTH_ARAC"/>
    <property type="match status" value="1"/>
</dbReference>
<sequence>MHGLVSTDSVPLAERADFWRSVVEDHYVAVDLELPRSQNFRGALVYGKLPGLALTRYAASPNSAKRRASHAALSARDDLFCFFARRGEMHLQQLGRTACARAGTFCLIDSEVPFLLDQPSEIDVLVARVSRQALSSRVSNLGLYTCRQIDTRHGLPAIVARFMASISQEIGAIGGSVDRAAHLSTQAIDLLAMCLVAPSATDGSEKESSAKRAQMIRARDRIAAELGDPRFAPAKLASSLGISQRYLHALFAEVGSTPGSAIREARLDRARDLIRAAPDQPIGHIARSVGFASASHFSRAFKARFGVSPRDSAGIAELTALEN</sequence>
<evidence type="ECO:0000256" key="1">
    <source>
        <dbReference type="ARBA" id="ARBA00023015"/>
    </source>
</evidence>
<dbReference type="Pfam" id="PF14525">
    <property type="entry name" value="AraC_binding_2"/>
    <property type="match status" value="1"/>
</dbReference>
<dbReference type="EMBL" id="FWFK01000008">
    <property type="protein sequence ID" value="SLN71645.1"/>
    <property type="molecule type" value="Genomic_DNA"/>
</dbReference>
<dbReference type="InterPro" id="IPR050204">
    <property type="entry name" value="AraC_XylS_family_regulators"/>
</dbReference>
<dbReference type="AlphaFoldDB" id="A0A1X7A6Q2"/>
<dbReference type="Gene3D" id="1.10.10.60">
    <property type="entry name" value="Homeodomain-like"/>
    <property type="match status" value="1"/>
</dbReference>
<dbReference type="OrthoDB" id="8004517at2"/>
<dbReference type="InterPro" id="IPR009057">
    <property type="entry name" value="Homeodomain-like_sf"/>
</dbReference>
<reference evidence="5 6" key="1">
    <citation type="submission" date="2017-03" db="EMBL/GenBank/DDBJ databases">
        <authorList>
            <person name="Afonso C.L."/>
            <person name="Miller P.J."/>
            <person name="Scott M.A."/>
            <person name="Spackman E."/>
            <person name="Goraichik I."/>
            <person name="Dimitrov K.M."/>
            <person name="Suarez D.L."/>
            <person name="Swayne D.E."/>
        </authorList>
    </citation>
    <scope>NUCLEOTIDE SEQUENCE [LARGE SCALE GENOMIC DNA]</scope>
    <source>
        <strain evidence="5 6">CECT 8625</strain>
    </source>
</reference>
<keyword evidence="3" id="KW-0804">Transcription</keyword>
<proteinExistence type="predicted"/>